<evidence type="ECO:0000256" key="1">
    <source>
        <dbReference type="ARBA" id="ARBA00010617"/>
    </source>
</evidence>
<dbReference type="KEGG" id="dcr:108226611"/>
<keyword evidence="9" id="KW-0732">Signal</keyword>
<evidence type="ECO:0000256" key="7">
    <source>
        <dbReference type="PIRSR" id="PIRSR602401-1"/>
    </source>
</evidence>
<dbReference type="GO" id="GO:0016705">
    <property type="term" value="F:oxidoreductase activity, acting on paired donors, with incorporation or reduction of molecular oxygen"/>
    <property type="evidence" value="ECO:0007669"/>
    <property type="project" value="InterPro"/>
</dbReference>
<dbReference type="SUPFAM" id="SSF48264">
    <property type="entry name" value="Cytochrome P450"/>
    <property type="match status" value="1"/>
</dbReference>
<evidence type="ECO:0000256" key="8">
    <source>
        <dbReference type="RuleBase" id="RU000461"/>
    </source>
</evidence>
<sequence>MEIFLVSLLCILLAFSLFLLRRNHVKAVQKLPPGPSPLPIIGNIHKLGKHPHKSLANLAQVYGPVMSLKLGRITTIVISSSTAAQEVLQKQDLAFSNRLRLDAVSACDHSDSSVAWLPVGNQWRVLRKIMSSYIFTTSKLDANHHLRSNKVQELVGYVDKCGRSGEAVDIGRVAFQTSLNLLSNTIFSKDIADPYHGTKAKEFKDLMWNIMLEAGTPNLVDYFPILRSFDPQGIRRRMSVHFGKLLELFDGMVSERLELKRLGNSDDNSSTDVLDELLKLVQINEIDIPLSNHLFLDLFAAGTDTTSSTVEWAMAEVLRQSETVLARAKAELNQVIGKGKIVEEADISKLTYLRCIVKETARLHPAVPLLLPRQVKEDVELCGYTIPKNSQVLVNAWAIGRDPTLWENPLSFQPERFMESEVDLYGHDYGLIPFGAGRRRCPGLPLAIRMVPVMVGTLINCFDWNLEGGIAAGELDMEDKFGITLAKLHPLRAVATLVVP</sequence>
<dbReference type="PRINTS" id="PR00463">
    <property type="entry name" value="EP450I"/>
</dbReference>
<comment type="similarity">
    <text evidence="1 8">Belongs to the cytochrome P450 family.</text>
</comment>
<dbReference type="PRINTS" id="PR00385">
    <property type="entry name" value="P450"/>
</dbReference>
<proteinExistence type="inferred from homology"/>
<organism evidence="10 11">
    <name type="scientific">Daucus carota subsp. sativus</name>
    <name type="common">Carrot</name>
    <dbReference type="NCBI Taxonomy" id="79200"/>
    <lineage>
        <taxon>Eukaryota</taxon>
        <taxon>Viridiplantae</taxon>
        <taxon>Streptophyta</taxon>
        <taxon>Embryophyta</taxon>
        <taxon>Tracheophyta</taxon>
        <taxon>Spermatophyta</taxon>
        <taxon>Magnoliopsida</taxon>
        <taxon>eudicotyledons</taxon>
        <taxon>Gunneridae</taxon>
        <taxon>Pentapetalae</taxon>
        <taxon>asterids</taxon>
        <taxon>campanulids</taxon>
        <taxon>Apiales</taxon>
        <taxon>Apiaceae</taxon>
        <taxon>Apioideae</taxon>
        <taxon>Scandiceae</taxon>
        <taxon>Daucinae</taxon>
        <taxon>Daucus</taxon>
        <taxon>Daucus sect. Daucus</taxon>
    </lineage>
</organism>
<dbReference type="PANTHER" id="PTHR47950">
    <property type="entry name" value="CYTOCHROME P450, FAMILY 76, SUBFAMILY C, POLYPEPTIDE 5-RELATED"/>
    <property type="match status" value="1"/>
</dbReference>
<comment type="cofactor">
    <cofactor evidence="7">
        <name>heme</name>
        <dbReference type="ChEBI" id="CHEBI:30413"/>
    </cofactor>
</comment>
<gene>
    <name evidence="10" type="ORF">DCAR_0624845</name>
</gene>
<dbReference type="Proteomes" id="UP000077755">
    <property type="component" value="Chromosome 6"/>
</dbReference>
<feature type="chain" id="PRO_5042029254" description="Cytochrome P450" evidence="9">
    <location>
        <begin position="28"/>
        <end position="500"/>
    </location>
</feature>
<evidence type="ECO:0000256" key="9">
    <source>
        <dbReference type="SAM" id="SignalP"/>
    </source>
</evidence>
<evidence type="ECO:0000313" key="10">
    <source>
        <dbReference type="EMBL" id="WOH05429.1"/>
    </source>
</evidence>
<dbReference type="GO" id="GO:0005506">
    <property type="term" value="F:iron ion binding"/>
    <property type="evidence" value="ECO:0007669"/>
    <property type="project" value="InterPro"/>
</dbReference>
<dbReference type="AlphaFoldDB" id="A0AAF0XEC9"/>
<keyword evidence="3 7" id="KW-0479">Metal-binding</keyword>
<dbReference type="GO" id="GO:0020037">
    <property type="term" value="F:heme binding"/>
    <property type="evidence" value="ECO:0007669"/>
    <property type="project" value="InterPro"/>
</dbReference>
<name>A0AAF0XEC9_DAUCS</name>
<keyword evidence="5 7" id="KW-0408">Iron</keyword>
<evidence type="ECO:0000256" key="3">
    <source>
        <dbReference type="ARBA" id="ARBA00022723"/>
    </source>
</evidence>
<dbReference type="InterPro" id="IPR001128">
    <property type="entry name" value="Cyt_P450"/>
</dbReference>
<keyword evidence="11" id="KW-1185">Reference proteome</keyword>
<reference evidence="10" key="2">
    <citation type="submission" date="2022-03" db="EMBL/GenBank/DDBJ databases">
        <title>Draft title - Genomic analysis of global carrot germplasm unveils the trajectory of domestication and the origin of high carotenoid orange carrot.</title>
        <authorList>
            <person name="Iorizzo M."/>
            <person name="Ellison S."/>
            <person name="Senalik D."/>
            <person name="Macko-Podgorni A."/>
            <person name="Grzebelus D."/>
            <person name="Bostan H."/>
            <person name="Rolling W."/>
            <person name="Curaba J."/>
            <person name="Simon P."/>
        </authorList>
    </citation>
    <scope>NUCLEOTIDE SEQUENCE</scope>
    <source>
        <tissue evidence="10">Leaf</tissue>
    </source>
</reference>
<keyword evidence="2 7" id="KW-0349">Heme</keyword>
<evidence type="ECO:0000313" key="11">
    <source>
        <dbReference type="Proteomes" id="UP000077755"/>
    </source>
</evidence>
<dbReference type="InterPro" id="IPR017972">
    <property type="entry name" value="Cyt_P450_CS"/>
</dbReference>
<dbReference type="GO" id="GO:0004497">
    <property type="term" value="F:monooxygenase activity"/>
    <property type="evidence" value="ECO:0007669"/>
    <property type="project" value="UniProtKB-KW"/>
</dbReference>
<dbReference type="FunFam" id="1.10.630.10:FF:000007">
    <property type="entry name" value="Cytochrome P450 76C4"/>
    <property type="match status" value="1"/>
</dbReference>
<evidence type="ECO:0008006" key="12">
    <source>
        <dbReference type="Google" id="ProtNLM"/>
    </source>
</evidence>
<reference evidence="10" key="1">
    <citation type="journal article" date="2016" name="Nat. Genet.">
        <title>A high-quality carrot genome assembly provides new insights into carotenoid accumulation and asterid genome evolution.</title>
        <authorList>
            <person name="Iorizzo M."/>
            <person name="Ellison S."/>
            <person name="Senalik D."/>
            <person name="Zeng P."/>
            <person name="Satapoomin P."/>
            <person name="Huang J."/>
            <person name="Bowman M."/>
            <person name="Iovene M."/>
            <person name="Sanseverino W."/>
            <person name="Cavagnaro P."/>
            <person name="Yildiz M."/>
            <person name="Macko-Podgorni A."/>
            <person name="Moranska E."/>
            <person name="Grzebelus E."/>
            <person name="Grzebelus D."/>
            <person name="Ashrafi H."/>
            <person name="Zheng Z."/>
            <person name="Cheng S."/>
            <person name="Spooner D."/>
            <person name="Van Deynze A."/>
            <person name="Simon P."/>
        </authorList>
    </citation>
    <scope>NUCLEOTIDE SEQUENCE</scope>
    <source>
        <tissue evidence="10">Leaf</tissue>
    </source>
</reference>
<keyword evidence="4 8" id="KW-0560">Oxidoreductase</keyword>
<evidence type="ECO:0000256" key="6">
    <source>
        <dbReference type="ARBA" id="ARBA00023033"/>
    </source>
</evidence>
<dbReference type="InterPro" id="IPR036396">
    <property type="entry name" value="Cyt_P450_sf"/>
</dbReference>
<protein>
    <recommendedName>
        <fullName evidence="12">Cytochrome P450</fullName>
    </recommendedName>
</protein>
<dbReference type="Pfam" id="PF00067">
    <property type="entry name" value="p450"/>
    <property type="match status" value="1"/>
</dbReference>
<keyword evidence="6 8" id="KW-0503">Monooxygenase</keyword>
<dbReference type="Gene3D" id="1.10.630.10">
    <property type="entry name" value="Cytochrome P450"/>
    <property type="match status" value="1"/>
</dbReference>
<accession>A0AAF0XEC9</accession>
<evidence type="ECO:0000256" key="4">
    <source>
        <dbReference type="ARBA" id="ARBA00023002"/>
    </source>
</evidence>
<dbReference type="InterPro" id="IPR002401">
    <property type="entry name" value="Cyt_P450_E_grp-I"/>
</dbReference>
<dbReference type="PANTHER" id="PTHR47950:SF4">
    <property type="entry name" value="GERANIOL 8-HYDROXYLASE-LIKE"/>
    <property type="match status" value="1"/>
</dbReference>
<evidence type="ECO:0000256" key="5">
    <source>
        <dbReference type="ARBA" id="ARBA00023004"/>
    </source>
</evidence>
<evidence type="ECO:0000256" key="2">
    <source>
        <dbReference type="ARBA" id="ARBA00022617"/>
    </source>
</evidence>
<feature type="binding site" description="axial binding residue" evidence="7">
    <location>
        <position position="441"/>
    </location>
    <ligand>
        <name>heme</name>
        <dbReference type="ChEBI" id="CHEBI:30413"/>
    </ligand>
    <ligandPart>
        <name>Fe</name>
        <dbReference type="ChEBI" id="CHEBI:18248"/>
    </ligandPart>
</feature>
<dbReference type="PROSITE" id="PS00086">
    <property type="entry name" value="CYTOCHROME_P450"/>
    <property type="match status" value="1"/>
</dbReference>
<feature type="signal peptide" evidence="9">
    <location>
        <begin position="1"/>
        <end position="27"/>
    </location>
</feature>
<dbReference type="EMBL" id="CP093348">
    <property type="protein sequence ID" value="WOH05429.1"/>
    <property type="molecule type" value="Genomic_DNA"/>
</dbReference>
<dbReference type="CDD" id="cd11073">
    <property type="entry name" value="CYP76-like"/>
    <property type="match status" value="1"/>
</dbReference>